<protein>
    <recommendedName>
        <fullName evidence="10">Stress response RCI peptide</fullName>
    </recommendedName>
</protein>
<evidence type="ECO:0000256" key="2">
    <source>
        <dbReference type="ARBA" id="ARBA00009530"/>
    </source>
</evidence>
<evidence type="ECO:0000256" key="5">
    <source>
        <dbReference type="ARBA" id="ARBA00023136"/>
    </source>
</evidence>
<feature type="compositionally biased region" description="Low complexity" evidence="6">
    <location>
        <begin position="153"/>
        <end position="168"/>
    </location>
</feature>
<feature type="region of interest" description="Disordered" evidence="6">
    <location>
        <begin position="1"/>
        <end position="34"/>
    </location>
</feature>
<dbReference type="PANTHER" id="PTHR21659:SF57">
    <property type="entry name" value="PLASMA MEMBRANE PROTEOLIPID 31"/>
    <property type="match status" value="1"/>
</dbReference>
<comment type="subcellular location">
    <subcellularLocation>
        <location evidence="1">Membrane</location>
    </subcellularLocation>
</comment>
<evidence type="ECO:0000256" key="1">
    <source>
        <dbReference type="ARBA" id="ARBA00004370"/>
    </source>
</evidence>
<accession>A0ABQ9QTG4</accession>
<feature type="transmembrane region" description="Helical" evidence="7">
    <location>
        <begin position="96"/>
        <end position="117"/>
    </location>
</feature>
<evidence type="ECO:0000256" key="7">
    <source>
        <dbReference type="SAM" id="Phobius"/>
    </source>
</evidence>
<sequence>MNKGFVEAHDRKKQPQKSRNIGKKRAIQGSTPTTTSINTAETLKSLCNHHYTLHTLQSQHHTAEMCSADIFLGLLALLFPPLPVWVKRGICGADSIINILLCLLGYIPGLIHAWYIIAKFPEPDYEYESVPQQDREGGRVTYVFVHGNGPNGNGPHTQQPRQQPRPSQHGGKGNGAVGYGTTNNSSNNNNNAGGSSRQQQQPQQYSAQQGGAGEGSSDGAVPPSYAEVVAGDNKIQTRD</sequence>
<evidence type="ECO:0008006" key="10">
    <source>
        <dbReference type="Google" id="ProtNLM"/>
    </source>
</evidence>
<dbReference type="RefSeq" id="XP_060376463.1">
    <property type="nucleotide sequence ID" value="XM_060528936.1"/>
</dbReference>
<feature type="region of interest" description="Disordered" evidence="6">
    <location>
        <begin position="142"/>
        <end position="239"/>
    </location>
</feature>
<keyword evidence="5 7" id="KW-0472">Membrane</keyword>
<evidence type="ECO:0000256" key="3">
    <source>
        <dbReference type="ARBA" id="ARBA00022692"/>
    </source>
</evidence>
<keyword evidence="9" id="KW-1185">Reference proteome</keyword>
<dbReference type="PANTHER" id="PTHR21659">
    <property type="entry name" value="HYDROPHOBIC PROTEIN RCI2 LOW TEMPERATURE AND SALT RESPONSIVE PROTEIN LTI6 -RELATED"/>
    <property type="match status" value="1"/>
</dbReference>
<dbReference type="Pfam" id="PF01679">
    <property type="entry name" value="Pmp3"/>
    <property type="match status" value="1"/>
</dbReference>
<comment type="similarity">
    <text evidence="2">Belongs to the UPF0057 (PMP3) family.</text>
</comment>
<feature type="compositionally biased region" description="Low complexity" evidence="6">
    <location>
        <begin position="183"/>
        <end position="209"/>
    </location>
</feature>
<dbReference type="GeneID" id="85413174"/>
<reference evidence="8 9" key="1">
    <citation type="submission" date="2016-10" db="EMBL/GenBank/DDBJ databases">
        <title>The genome sequence of Colletotrichum fioriniae PJ7.</title>
        <authorList>
            <person name="Baroncelli R."/>
        </authorList>
    </citation>
    <scope>NUCLEOTIDE SEQUENCE [LARGE SCALE GENOMIC DNA]</scope>
    <source>
        <strain evidence="8 9">Tom-12</strain>
    </source>
</reference>
<name>A0ABQ9QTG4_9PEZI</name>
<organism evidence="8 9">
    <name type="scientific">Colletotrichum tamarilloi</name>
    <dbReference type="NCBI Taxonomy" id="1209934"/>
    <lineage>
        <taxon>Eukaryota</taxon>
        <taxon>Fungi</taxon>
        <taxon>Dikarya</taxon>
        <taxon>Ascomycota</taxon>
        <taxon>Pezizomycotina</taxon>
        <taxon>Sordariomycetes</taxon>
        <taxon>Hypocreomycetidae</taxon>
        <taxon>Glomerellales</taxon>
        <taxon>Glomerellaceae</taxon>
        <taxon>Colletotrichum</taxon>
        <taxon>Colletotrichum acutatum species complex</taxon>
    </lineage>
</organism>
<gene>
    <name evidence="8" type="ORF">CTAM01_12931</name>
</gene>
<dbReference type="InterPro" id="IPR000612">
    <property type="entry name" value="PMP3"/>
</dbReference>
<keyword evidence="3 7" id="KW-0812">Transmembrane</keyword>
<keyword evidence="4 7" id="KW-1133">Transmembrane helix</keyword>
<dbReference type="Proteomes" id="UP001227543">
    <property type="component" value="Unassembled WGS sequence"/>
</dbReference>
<feature type="compositionally biased region" description="Basic residues" evidence="6">
    <location>
        <begin position="11"/>
        <end position="26"/>
    </location>
</feature>
<evidence type="ECO:0000313" key="9">
    <source>
        <dbReference type="Proteomes" id="UP001227543"/>
    </source>
</evidence>
<comment type="caution">
    <text evidence="8">The sequence shown here is derived from an EMBL/GenBank/DDBJ whole genome shotgun (WGS) entry which is preliminary data.</text>
</comment>
<evidence type="ECO:0000256" key="4">
    <source>
        <dbReference type="ARBA" id="ARBA00022989"/>
    </source>
</evidence>
<evidence type="ECO:0000256" key="6">
    <source>
        <dbReference type="SAM" id="MobiDB-lite"/>
    </source>
</evidence>
<dbReference type="EMBL" id="MLFU01000085">
    <property type="protein sequence ID" value="KAK1484560.1"/>
    <property type="molecule type" value="Genomic_DNA"/>
</dbReference>
<evidence type="ECO:0000313" key="8">
    <source>
        <dbReference type="EMBL" id="KAK1484560.1"/>
    </source>
</evidence>
<proteinExistence type="inferred from homology"/>
<feature type="compositionally biased region" description="Basic and acidic residues" evidence="6">
    <location>
        <begin position="1"/>
        <end position="10"/>
    </location>
</feature>